<evidence type="ECO:0000313" key="3">
    <source>
        <dbReference type="WBParaSite" id="nRc.2.0.1.t02642-RA"/>
    </source>
</evidence>
<evidence type="ECO:0000313" key="2">
    <source>
        <dbReference type="Proteomes" id="UP000887565"/>
    </source>
</evidence>
<keyword evidence="1" id="KW-1133">Transmembrane helix</keyword>
<name>A0A915HMR8_ROMCU</name>
<proteinExistence type="predicted"/>
<dbReference type="AlphaFoldDB" id="A0A915HMR8"/>
<keyword evidence="1" id="KW-0472">Membrane</keyword>
<accession>A0A915HMR8</accession>
<keyword evidence="2" id="KW-1185">Reference proteome</keyword>
<feature type="transmembrane region" description="Helical" evidence="1">
    <location>
        <begin position="92"/>
        <end position="111"/>
    </location>
</feature>
<protein>
    <submittedName>
        <fullName evidence="3">Uncharacterized protein</fullName>
    </submittedName>
</protein>
<evidence type="ECO:0000256" key="1">
    <source>
        <dbReference type="SAM" id="Phobius"/>
    </source>
</evidence>
<dbReference type="WBParaSite" id="nRc.2.0.1.t02642-RA">
    <property type="protein sequence ID" value="nRc.2.0.1.t02642-RA"/>
    <property type="gene ID" value="nRc.2.0.1.g02642"/>
</dbReference>
<dbReference type="Proteomes" id="UP000887565">
    <property type="component" value="Unplaced"/>
</dbReference>
<reference evidence="3" key="1">
    <citation type="submission" date="2022-11" db="UniProtKB">
        <authorList>
            <consortium name="WormBaseParasite"/>
        </authorList>
    </citation>
    <scope>IDENTIFICATION</scope>
</reference>
<organism evidence="2 3">
    <name type="scientific">Romanomermis culicivorax</name>
    <name type="common">Nematode worm</name>
    <dbReference type="NCBI Taxonomy" id="13658"/>
    <lineage>
        <taxon>Eukaryota</taxon>
        <taxon>Metazoa</taxon>
        <taxon>Ecdysozoa</taxon>
        <taxon>Nematoda</taxon>
        <taxon>Enoplea</taxon>
        <taxon>Dorylaimia</taxon>
        <taxon>Mermithida</taxon>
        <taxon>Mermithoidea</taxon>
        <taxon>Mermithidae</taxon>
        <taxon>Romanomermis</taxon>
    </lineage>
</organism>
<feature type="transmembrane region" description="Helical" evidence="1">
    <location>
        <begin position="12"/>
        <end position="34"/>
    </location>
</feature>
<sequence>MIKKYHQLSKARGILHCYAFAIILIMPVYTPLIYYDVFGLSNAGVCGVNPINTITTICAVYATIPILLQSPNTVVKIAQYFTSVDPWFSRTLTSLFPLVPASAPFITAFIIKPYRKKLSNPYISSICINNIQKCNWTLLSALSIYICSKAILVNEKVQSPWASKEVLLTWKIDPLRHHNIKGKLRQRAVDAIKVGYLEPSNKLNLCFQSNVVHPFQVSALLEQHLSILGYCYSINDFFSNPAAAEILKSLFACTVNLDAAERIKYDQKKIEELSKTYGKVFGINEKDAQDEWQAFKYHNKTIFTNLHGEIKLIQKQNKDREFVGVFAQPWTIVGVKNFKEEYSRWFNRRGI</sequence>
<keyword evidence="1" id="KW-0812">Transmembrane</keyword>